<dbReference type="EMBL" id="BAAAYX010000013">
    <property type="protein sequence ID" value="GAA3710945.1"/>
    <property type="molecule type" value="Genomic_DNA"/>
</dbReference>
<name>A0ABP7E1G4_9ACTN</name>
<sequence>MPVGTHSFSFADFSWASAVGPGTTVLAEISKVSETGGPPVHDLFARDLAALSGMRRAAAGDGTNWLSGVDKSNGYPTRYVVVGDTFLTLGITPGDDATTALADGVTGAPATIGFMYLVLLTGADGDAPQITQLMSSTLTYQGDPIQAFATAEGTRDLIKVLVDKAVGFVADMFELAWEAGGTADLGVAAAAAANAADDAATAASGRTTFLGPGGATVETDVWMTTGEAIGMGLQVVAVLALLSLELLAKQMTGYVRVYNTTGEALDVSLAWLDADDRYAGPTGTEFVTLAPIGPVWTPPWIIGDRAVSYAGWMFANTDKLARVAYVLRIAPTPTFPGADVMIDIPNHSDNSLAAEIGAGEDYQGFWEANHGKNTALCATSTGTPESPYQVRIATNQVSGTSPAPADGRVGYQYQHVVVIEPVA</sequence>
<accession>A0ABP7E1G4</accession>
<evidence type="ECO:0000313" key="1">
    <source>
        <dbReference type="EMBL" id="GAA3710945.1"/>
    </source>
</evidence>
<keyword evidence="2" id="KW-1185">Reference proteome</keyword>
<protein>
    <submittedName>
        <fullName evidence="1">Uncharacterized protein</fullName>
    </submittedName>
</protein>
<comment type="caution">
    <text evidence="1">The sequence shown here is derived from an EMBL/GenBank/DDBJ whole genome shotgun (WGS) entry which is preliminary data.</text>
</comment>
<dbReference type="Proteomes" id="UP001500051">
    <property type="component" value="Unassembled WGS sequence"/>
</dbReference>
<reference evidence="2" key="1">
    <citation type="journal article" date="2019" name="Int. J. Syst. Evol. Microbiol.">
        <title>The Global Catalogue of Microorganisms (GCM) 10K type strain sequencing project: providing services to taxonomists for standard genome sequencing and annotation.</title>
        <authorList>
            <consortium name="The Broad Institute Genomics Platform"/>
            <consortium name="The Broad Institute Genome Sequencing Center for Infectious Disease"/>
            <person name="Wu L."/>
            <person name="Ma J."/>
        </authorList>
    </citation>
    <scope>NUCLEOTIDE SEQUENCE [LARGE SCALE GENOMIC DNA]</scope>
    <source>
        <strain evidence="2">JCM 16548</strain>
    </source>
</reference>
<gene>
    <name evidence="1" type="ORF">GCM10022204_31970</name>
</gene>
<organism evidence="1 2">
    <name type="scientific">Microlunatus aurantiacus</name>
    <dbReference type="NCBI Taxonomy" id="446786"/>
    <lineage>
        <taxon>Bacteria</taxon>
        <taxon>Bacillati</taxon>
        <taxon>Actinomycetota</taxon>
        <taxon>Actinomycetes</taxon>
        <taxon>Propionibacteriales</taxon>
        <taxon>Propionibacteriaceae</taxon>
        <taxon>Microlunatus</taxon>
    </lineage>
</organism>
<evidence type="ECO:0000313" key="2">
    <source>
        <dbReference type="Proteomes" id="UP001500051"/>
    </source>
</evidence>
<proteinExistence type="predicted"/>